<dbReference type="PROSITE" id="PS00198">
    <property type="entry name" value="4FE4S_FER_1"/>
    <property type="match status" value="1"/>
</dbReference>
<dbReference type="GO" id="GO:0009060">
    <property type="term" value="P:aerobic respiration"/>
    <property type="evidence" value="ECO:0007669"/>
    <property type="project" value="TreeGrafter"/>
</dbReference>
<dbReference type="AlphaFoldDB" id="A0A4W5LAY5"/>
<dbReference type="PROSITE" id="PS51379">
    <property type="entry name" value="4FE4S_FER_2"/>
    <property type="match status" value="2"/>
</dbReference>
<dbReference type="Proteomes" id="UP000314982">
    <property type="component" value="Unassembled WGS sequence"/>
</dbReference>
<keyword evidence="11" id="KW-0411">Iron-sulfur</keyword>
<dbReference type="STRING" id="62062.ENSHHUP00000022968"/>
<evidence type="ECO:0000313" key="18">
    <source>
        <dbReference type="Ensembl" id="ENSHHUP00000022968.1"/>
    </source>
</evidence>
<dbReference type="InterPro" id="IPR017896">
    <property type="entry name" value="4Fe4S_Fe-S-bd"/>
</dbReference>
<dbReference type="Pfam" id="PF12838">
    <property type="entry name" value="Fer4_7"/>
    <property type="match status" value="1"/>
</dbReference>
<keyword evidence="12 16" id="KW-0472">Membrane</keyword>
<dbReference type="PANTHER" id="PTHR10849:SF20">
    <property type="entry name" value="NADH DEHYDROGENASE [UBIQUINONE] IRON-SULFUR PROTEIN 8, MITOCHONDRIAL"/>
    <property type="match status" value="1"/>
</dbReference>
<reference evidence="18" key="2">
    <citation type="submission" date="2025-08" db="UniProtKB">
        <authorList>
            <consortium name="Ensembl"/>
        </authorList>
    </citation>
    <scope>IDENTIFICATION</scope>
</reference>
<dbReference type="PANTHER" id="PTHR10849">
    <property type="entry name" value="NADH DEHYDROGENASE UBIQUINONE IRON-SULFUR PROTEIN 8, MITOCHONDRIAL"/>
    <property type="match status" value="1"/>
</dbReference>
<evidence type="ECO:0000256" key="5">
    <source>
        <dbReference type="ARBA" id="ARBA00022485"/>
    </source>
</evidence>
<feature type="domain" description="4Fe-4S ferredoxin-type" evidence="17">
    <location>
        <begin position="156"/>
        <end position="185"/>
    </location>
</feature>
<evidence type="ECO:0000313" key="19">
    <source>
        <dbReference type="Proteomes" id="UP000314982"/>
    </source>
</evidence>
<dbReference type="HAMAP" id="MF_01351">
    <property type="entry name" value="NDH1_NuoI"/>
    <property type="match status" value="1"/>
</dbReference>
<dbReference type="InterPro" id="IPR017900">
    <property type="entry name" value="4Fe4S_Fe_S_CS"/>
</dbReference>
<evidence type="ECO:0000256" key="3">
    <source>
        <dbReference type="ARBA" id="ARBA00010277"/>
    </source>
</evidence>
<evidence type="ECO:0000256" key="14">
    <source>
        <dbReference type="ARBA" id="ARBA00030483"/>
    </source>
</evidence>
<accession>A0A4W5LAY5</accession>
<comment type="subcellular location">
    <subcellularLocation>
        <location evidence="2">Membrane</location>
        <topology evidence="2">Multi-pass membrane protein</topology>
    </subcellularLocation>
</comment>
<evidence type="ECO:0000256" key="10">
    <source>
        <dbReference type="ARBA" id="ARBA00023004"/>
    </source>
</evidence>
<keyword evidence="7" id="KW-0479">Metal-binding</keyword>
<name>A0A4W5LAY5_9TELE</name>
<comment type="function">
    <text evidence="13">Core subunit of the mitochondrial membrane respiratory chain NADH dehydrogenase (Complex I) which catalyzes electron transfer from NADH through the respiratory chain, using ubiquinone as an electron acceptor. Essential for the catalytic activity and assembly of complex I.</text>
</comment>
<dbReference type="GO" id="GO:0051539">
    <property type="term" value="F:4 iron, 4 sulfur cluster binding"/>
    <property type="evidence" value="ECO:0007669"/>
    <property type="project" value="UniProtKB-KW"/>
</dbReference>
<keyword evidence="6 16" id="KW-0812">Transmembrane</keyword>
<keyword evidence="19" id="KW-1185">Reference proteome</keyword>
<evidence type="ECO:0000256" key="6">
    <source>
        <dbReference type="ARBA" id="ARBA00022692"/>
    </source>
</evidence>
<keyword evidence="8" id="KW-1278">Translocase</keyword>
<dbReference type="InterPro" id="IPR010226">
    <property type="entry name" value="NADH_quinone_OxRdtase_chainI"/>
</dbReference>
<evidence type="ECO:0000256" key="16">
    <source>
        <dbReference type="SAM" id="Phobius"/>
    </source>
</evidence>
<evidence type="ECO:0000256" key="9">
    <source>
        <dbReference type="ARBA" id="ARBA00022989"/>
    </source>
</evidence>
<dbReference type="Ensembl" id="ENSHHUT00000023833.1">
    <property type="protein sequence ID" value="ENSHHUP00000022968.1"/>
    <property type="gene ID" value="ENSHHUG00000014394.1"/>
</dbReference>
<keyword evidence="10" id="KW-0408">Iron</keyword>
<dbReference type="InterPro" id="IPR001694">
    <property type="entry name" value="NADH_UbQ_OxRdtase_su1/FPO"/>
</dbReference>
<dbReference type="GO" id="GO:0003954">
    <property type="term" value="F:NADH dehydrogenase activity"/>
    <property type="evidence" value="ECO:0007669"/>
    <property type="project" value="TreeGrafter"/>
</dbReference>
<dbReference type="Pfam" id="PF00146">
    <property type="entry name" value="NADHdh"/>
    <property type="match status" value="1"/>
</dbReference>
<evidence type="ECO:0000256" key="7">
    <source>
        <dbReference type="ARBA" id="ARBA00022723"/>
    </source>
</evidence>
<protein>
    <recommendedName>
        <fullName evidence="4">NADH dehydrogenase [ubiquinone] iron-sulfur protein 8, mitochondrial</fullName>
    </recommendedName>
    <alternativeName>
        <fullName evidence="14">Complex I-23kD</fullName>
    </alternativeName>
    <alternativeName>
        <fullName evidence="15">NADH-ubiquinone oxidoreductase 23 kDa subunit</fullName>
    </alternativeName>
</protein>
<organism evidence="18 19">
    <name type="scientific">Hucho hucho</name>
    <name type="common">huchen</name>
    <dbReference type="NCBI Taxonomy" id="62062"/>
    <lineage>
        <taxon>Eukaryota</taxon>
        <taxon>Metazoa</taxon>
        <taxon>Chordata</taxon>
        <taxon>Craniata</taxon>
        <taxon>Vertebrata</taxon>
        <taxon>Euteleostomi</taxon>
        <taxon>Actinopterygii</taxon>
        <taxon>Neopterygii</taxon>
        <taxon>Teleostei</taxon>
        <taxon>Protacanthopterygii</taxon>
        <taxon>Salmoniformes</taxon>
        <taxon>Salmonidae</taxon>
        <taxon>Salmoninae</taxon>
        <taxon>Hucho</taxon>
    </lineage>
</organism>
<feature type="domain" description="4Fe-4S ferredoxin-type" evidence="17">
    <location>
        <begin position="110"/>
        <end position="139"/>
    </location>
</feature>
<keyword evidence="9 16" id="KW-1133">Transmembrane helix</keyword>
<evidence type="ECO:0000256" key="11">
    <source>
        <dbReference type="ARBA" id="ARBA00023014"/>
    </source>
</evidence>
<evidence type="ECO:0000259" key="17">
    <source>
        <dbReference type="PROSITE" id="PS51379"/>
    </source>
</evidence>
<dbReference type="GO" id="GO:0016020">
    <property type="term" value="C:membrane"/>
    <property type="evidence" value="ECO:0007669"/>
    <property type="project" value="UniProtKB-SubCell"/>
</dbReference>
<sequence>MIGGWASNNKFSLLGAIRAASQMVSYEVAMGLSVIALLMMTGTLKTISLSGRKKVVSNKEMTFLERLYLVAIFKGLMITLKHLFRRKVTIQYPEQVREMSPVYRGQHMLKRDELGRENCTACGLCALSCPAEAITMKAGERKPGEELLYREEKYAEIYEINMLRCIFCGLCEEACPKDAVYLTISKELVPSSYDREDFIFGKDKLVMPLDMAMKNAQLKNAN</sequence>
<feature type="transmembrane region" description="Helical" evidence="16">
    <location>
        <begin position="67"/>
        <end position="84"/>
    </location>
</feature>
<feature type="transmembrane region" description="Helical" evidence="16">
    <location>
        <begin position="28"/>
        <end position="47"/>
    </location>
</feature>
<dbReference type="GO" id="GO:0046872">
    <property type="term" value="F:metal ion binding"/>
    <property type="evidence" value="ECO:0007669"/>
    <property type="project" value="UniProtKB-KW"/>
</dbReference>
<evidence type="ECO:0000256" key="12">
    <source>
        <dbReference type="ARBA" id="ARBA00023136"/>
    </source>
</evidence>
<dbReference type="GeneTree" id="ENSGT00390000003049"/>
<evidence type="ECO:0000256" key="8">
    <source>
        <dbReference type="ARBA" id="ARBA00022967"/>
    </source>
</evidence>
<evidence type="ECO:0000256" key="1">
    <source>
        <dbReference type="ARBA" id="ARBA00001966"/>
    </source>
</evidence>
<evidence type="ECO:0000256" key="4">
    <source>
        <dbReference type="ARBA" id="ARBA00013839"/>
    </source>
</evidence>
<proteinExistence type="inferred from homology"/>
<dbReference type="SUPFAM" id="SSF54862">
    <property type="entry name" value="4Fe-4S ferredoxins"/>
    <property type="match status" value="1"/>
</dbReference>
<dbReference type="NCBIfam" id="TIGR01971">
    <property type="entry name" value="NuoI"/>
    <property type="match status" value="1"/>
</dbReference>
<reference evidence="19" key="1">
    <citation type="submission" date="2018-06" db="EMBL/GenBank/DDBJ databases">
        <title>Genome assembly of Danube salmon.</title>
        <authorList>
            <person name="Macqueen D.J."/>
            <person name="Gundappa M.K."/>
        </authorList>
    </citation>
    <scope>NUCLEOTIDE SEQUENCE [LARGE SCALE GENOMIC DNA]</scope>
</reference>
<evidence type="ECO:0000256" key="15">
    <source>
        <dbReference type="ARBA" id="ARBA00031551"/>
    </source>
</evidence>
<keyword evidence="5" id="KW-0004">4Fe-4S</keyword>
<dbReference type="Gene3D" id="3.30.70.3270">
    <property type="match status" value="1"/>
</dbReference>
<reference evidence="18" key="3">
    <citation type="submission" date="2025-09" db="UniProtKB">
        <authorList>
            <consortium name="Ensembl"/>
        </authorList>
    </citation>
    <scope>IDENTIFICATION</scope>
</reference>
<evidence type="ECO:0000256" key="13">
    <source>
        <dbReference type="ARBA" id="ARBA00024313"/>
    </source>
</evidence>
<comment type="similarity">
    <text evidence="3">Belongs to the complex I 23 kDa subunit family.</text>
</comment>
<comment type="cofactor">
    <cofactor evidence="1">
        <name>[4Fe-4S] cluster</name>
        <dbReference type="ChEBI" id="CHEBI:49883"/>
    </cofactor>
</comment>
<evidence type="ECO:0000256" key="2">
    <source>
        <dbReference type="ARBA" id="ARBA00004141"/>
    </source>
</evidence>